<sequence length="132" mass="13942">MLAHWTGNFPEDGRAVSTFSADGGPVRCAKGLTVEADHSFADAPAWDVLVHPGGRGTLPMPEDEAQPDRPAELDPSVDVRGEQRFVDDGDVITAAGVSAGIDTALHLVGRLASFERAAEVRAGIQYDPRPPV</sequence>
<dbReference type="PANTHER" id="PTHR43130:SF3">
    <property type="entry name" value="HTH-TYPE TRANSCRIPTIONAL REGULATOR RV1931C"/>
    <property type="match status" value="1"/>
</dbReference>
<keyword evidence="3" id="KW-1185">Reference proteome</keyword>
<dbReference type="EMBL" id="JACBYW010000010">
    <property type="protein sequence ID" value="NYH80877.1"/>
    <property type="molecule type" value="Genomic_DNA"/>
</dbReference>
<dbReference type="PANTHER" id="PTHR43130">
    <property type="entry name" value="ARAC-FAMILY TRANSCRIPTIONAL REGULATOR"/>
    <property type="match status" value="1"/>
</dbReference>
<accession>A0A852ZDS2</accession>
<feature type="region of interest" description="Disordered" evidence="1">
    <location>
        <begin position="52"/>
        <end position="76"/>
    </location>
</feature>
<dbReference type="AlphaFoldDB" id="A0A852ZDS2"/>
<dbReference type="InterPro" id="IPR052158">
    <property type="entry name" value="INH-QAR"/>
</dbReference>
<protein>
    <submittedName>
        <fullName evidence="2">Transcriptional regulator GlxA family with amidase domain</fullName>
    </submittedName>
</protein>
<organism evidence="2 3">
    <name type="scientific">Actinopolyspora biskrensis</name>
    <dbReference type="NCBI Taxonomy" id="1470178"/>
    <lineage>
        <taxon>Bacteria</taxon>
        <taxon>Bacillati</taxon>
        <taxon>Actinomycetota</taxon>
        <taxon>Actinomycetes</taxon>
        <taxon>Actinopolysporales</taxon>
        <taxon>Actinopolysporaceae</taxon>
        <taxon>Actinopolyspora</taxon>
    </lineage>
</organism>
<dbReference type="Proteomes" id="UP000548304">
    <property type="component" value="Unassembled WGS sequence"/>
</dbReference>
<name>A0A852ZDS2_9ACTN</name>
<evidence type="ECO:0000256" key="1">
    <source>
        <dbReference type="SAM" id="MobiDB-lite"/>
    </source>
</evidence>
<evidence type="ECO:0000313" key="2">
    <source>
        <dbReference type="EMBL" id="NYH80877.1"/>
    </source>
</evidence>
<reference evidence="2 3" key="1">
    <citation type="submission" date="2020-07" db="EMBL/GenBank/DDBJ databases">
        <title>Genomic Encyclopedia of Type Strains, Phase III (KMG-III): the genomes of soil and plant-associated and newly described type strains.</title>
        <authorList>
            <person name="Whitman W."/>
        </authorList>
    </citation>
    <scope>NUCLEOTIDE SEQUENCE [LARGE SCALE GENOMIC DNA]</scope>
    <source>
        <strain evidence="2 3">CECT 8576</strain>
    </source>
</reference>
<dbReference type="InterPro" id="IPR029062">
    <property type="entry name" value="Class_I_gatase-like"/>
</dbReference>
<comment type="caution">
    <text evidence="2">The sequence shown here is derived from an EMBL/GenBank/DDBJ whole genome shotgun (WGS) entry which is preliminary data.</text>
</comment>
<gene>
    <name evidence="2" type="ORF">FHR84_004249</name>
</gene>
<feature type="compositionally biased region" description="Basic and acidic residues" evidence="1">
    <location>
        <begin position="66"/>
        <end position="76"/>
    </location>
</feature>
<dbReference type="SUPFAM" id="SSF52317">
    <property type="entry name" value="Class I glutamine amidotransferase-like"/>
    <property type="match status" value="1"/>
</dbReference>
<dbReference type="Gene3D" id="3.40.50.880">
    <property type="match status" value="2"/>
</dbReference>
<evidence type="ECO:0000313" key="3">
    <source>
        <dbReference type="Proteomes" id="UP000548304"/>
    </source>
</evidence>
<proteinExistence type="predicted"/>